<dbReference type="Pfam" id="PF01638">
    <property type="entry name" value="HxlR"/>
    <property type="match status" value="1"/>
</dbReference>
<dbReference type="EMBL" id="AEJB01000209">
    <property type="protein sequence ID" value="ELP68490.1"/>
    <property type="molecule type" value="Genomic_DNA"/>
</dbReference>
<gene>
    <name evidence="2" type="ORF">STRTUCAR8_00107</name>
</gene>
<organism evidence="2 3">
    <name type="scientific">Streptomyces turgidiscabies (strain Car8)</name>
    <dbReference type="NCBI Taxonomy" id="698760"/>
    <lineage>
        <taxon>Bacteria</taxon>
        <taxon>Bacillati</taxon>
        <taxon>Actinomycetota</taxon>
        <taxon>Actinomycetes</taxon>
        <taxon>Kitasatosporales</taxon>
        <taxon>Streptomycetaceae</taxon>
        <taxon>Streptomyces</taxon>
    </lineage>
</organism>
<dbReference type="Proteomes" id="UP000010931">
    <property type="component" value="Unassembled WGS sequence"/>
</dbReference>
<dbReference type="SUPFAM" id="SSF46785">
    <property type="entry name" value="Winged helix' DNA-binding domain"/>
    <property type="match status" value="1"/>
</dbReference>
<dbReference type="InterPro" id="IPR002577">
    <property type="entry name" value="HTH_HxlR"/>
</dbReference>
<accession>L7FCX5</accession>
<reference evidence="2 3" key="1">
    <citation type="journal article" date="2011" name="Plasmid">
        <title>Streptomyces turgidiscabies Car8 contains a modular pathogenicity island that shares virulence genes with other actinobacterial plant pathogens.</title>
        <authorList>
            <person name="Huguet-Tapia J.C."/>
            <person name="Badger J.H."/>
            <person name="Loria R."/>
            <person name="Pettis G.S."/>
        </authorList>
    </citation>
    <scope>NUCLEOTIDE SEQUENCE [LARGE SCALE GENOMIC DNA]</scope>
    <source>
        <strain evidence="2 3">Car8</strain>
    </source>
</reference>
<comment type="caution">
    <text evidence="2">The sequence shown here is derived from an EMBL/GenBank/DDBJ whole genome shotgun (WGS) entry which is preliminary data.</text>
</comment>
<evidence type="ECO:0000313" key="3">
    <source>
        <dbReference type="Proteomes" id="UP000010931"/>
    </source>
</evidence>
<evidence type="ECO:0000313" key="2">
    <source>
        <dbReference type="EMBL" id="ELP68490.1"/>
    </source>
</evidence>
<dbReference type="InterPro" id="IPR036390">
    <property type="entry name" value="WH_DNA-bd_sf"/>
</dbReference>
<evidence type="ECO:0000259" key="1">
    <source>
        <dbReference type="Pfam" id="PF01638"/>
    </source>
</evidence>
<name>L7FCX5_STRT8</name>
<protein>
    <recommendedName>
        <fullName evidence="1">HTH hxlR-type domain-containing protein</fullName>
    </recommendedName>
</protein>
<feature type="domain" description="HTH hxlR-type" evidence="1">
    <location>
        <begin position="63"/>
        <end position="98"/>
    </location>
</feature>
<sequence length="106" mass="12050">MRTTYRVDAHRMAPSLTMRLRPPSSARRSCWTAPQTLHRVARRAPGDQLQDPVLTAPAFVFIGLVTRTAYPGIPPRVEYQLTREGTRLQVGRADLWRWPAAPVFDP</sequence>
<dbReference type="Gene3D" id="1.10.10.10">
    <property type="entry name" value="Winged helix-like DNA-binding domain superfamily/Winged helix DNA-binding domain"/>
    <property type="match status" value="1"/>
</dbReference>
<proteinExistence type="predicted"/>
<keyword evidence="3" id="KW-1185">Reference proteome</keyword>
<dbReference type="AlphaFoldDB" id="L7FCX5"/>
<dbReference type="InterPro" id="IPR036388">
    <property type="entry name" value="WH-like_DNA-bd_sf"/>
</dbReference>